<feature type="domain" description="AB hydrolase-1" evidence="1">
    <location>
        <begin position="26"/>
        <end position="268"/>
    </location>
</feature>
<dbReference type="PANTHER" id="PTHR43798:SF33">
    <property type="entry name" value="HYDROLASE, PUTATIVE (AFU_ORTHOLOGUE AFUA_2G14860)-RELATED"/>
    <property type="match status" value="1"/>
</dbReference>
<dbReference type="RefSeq" id="WP_108401576.1">
    <property type="nucleotide sequence ID" value="NZ_NESP01000001.1"/>
</dbReference>
<dbReference type="InterPro" id="IPR000073">
    <property type="entry name" value="AB_hydrolase_1"/>
</dbReference>
<dbReference type="EMBL" id="NESP01000001">
    <property type="protein sequence ID" value="PUE58496.1"/>
    <property type="molecule type" value="Genomic_DNA"/>
</dbReference>
<dbReference type="Pfam" id="PF00561">
    <property type="entry name" value="Abhydrolase_1"/>
    <property type="match status" value="1"/>
</dbReference>
<dbReference type="Proteomes" id="UP000251341">
    <property type="component" value="Unassembled WGS sequence"/>
</dbReference>
<comment type="caution">
    <text evidence="2">The sequence shown here is derived from an EMBL/GenBank/DDBJ whole genome shotgun (WGS) entry which is preliminary data.</text>
</comment>
<dbReference type="AlphaFoldDB" id="A0A315EKS0"/>
<gene>
    <name evidence="2" type="ORF">B9Z44_02115</name>
</gene>
<dbReference type="SUPFAM" id="SSF53474">
    <property type="entry name" value="alpha/beta-Hydrolases"/>
    <property type="match status" value="1"/>
</dbReference>
<keyword evidence="2" id="KW-0378">Hydrolase</keyword>
<dbReference type="InterPro" id="IPR029058">
    <property type="entry name" value="AB_hydrolase_fold"/>
</dbReference>
<reference evidence="2 3" key="1">
    <citation type="submission" date="2017-04" db="EMBL/GenBank/DDBJ databases">
        <title>Unexpected and diverse lifestyles within the genus Limnohabitans.</title>
        <authorList>
            <person name="Kasalicky V."/>
            <person name="Mehrshad M."/>
            <person name="Andrei S.-A."/>
            <person name="Salcher M."/>
            <person name="Kratochvilova H."/>
            <person name="Simek K."/>
            <person name="Ghai R."/>
        </authorList>
    </citation>
    <scope>NUCLEOTIDE SEQUENCE [LARGE SCALE GENOMIC DNA]</scope>
    <source>
        <strain evidence="2 3">MWH-C5</strain>
    </source>
</reference>
<dbReference type="Gene3D" id="3.40.50.1820">
    <property type="entry name" value="alpha/beta hydrolase"/>
    <property type="match status" value="1"/>
</dbReference>
<proteinExistence type="predicted"/>
<evidence type="ECO:0000259" key="1">
    <source>
        <dbReference type="Pfam" id="PF00561"/>
    </source>
</evidence>
<evidence type="ECO:0000313" key="2">
    <source>
        <dbReference type="EMBL" id="PUE58496.1"/>
    </source>
</evidence>
<dbReference type="GO" id="GO:0016787">
    <property type="term" value="F:hydrolase activity"/>
    <property type="evidence" value="ECO:0007669"/>
    <property type="project" value="UniProtKB-KW"/>
</dbReference>
<dbReference type="InterPro" id="IPR050266">
    <property type="entry name" value="AB_hydrolase_sf"/>
</dbReference>
<dbReference type="PRINTS" id="PR00111">
    <property type="entry name" value="ABHYDROLASE"/>
</dbReference>
<protein>
    <submittedName>
        <fullName evidence="2">Alpha/beta hydrolase</fullName>
    </submittedName>
</protein>
<evidence type="ECO:0000313" key="3">
    <source>
        <dbReference type="Proteomes" id="UP000251341"/>
    </source>
</evidence>
<name>A0A315EKS0_9BURK</name>
<dbReference type="GO" id="GO:0016020">
    <property type="term" value="C:membrane"/>
    <property type="evidence" value="ECO:0007669"/>
    <property type="project" value="TreeGrafter"/>
</dbReference>
<accession>A0A315EKS0</accession>
<organism evidence="2 3">
    <name type="scientific">Limnohabitans curvus</name>
    <dbReference type="NCBI Taxonomy" id="323423"/>
    <lineage>
        <taxon>Bacteria</taxon>
        <taxon>Pseudomonadati</taxon>
        <taxon>Pseudomonadota</taxon>
        <taxon>Betaproteobacteria</taxon>
        <taxon>Burkholderiales</taxon>
        <taxon>Comamonadaceae</taxon>
        <taxon>Limnohabitans</taxon>
    </lineage>
</organism>
<keyword evidence="3" id="KW-1185">Reference proteome</keyword>
<dbReference type="PANTHER" id="PTHR43798">
    <property type="entry name" value="MONOACYLGLYCEROL LIPASE"/>
    <property type="match status" value="1"/>
</dbReference>
<sequence length="288" mass="31750">MKPSSHYLQCHGFNIHYTAWGDTSLPVVIAWHGLARTGRDFDALAEQLSADYRVICPDTIGRGLSQWGHAPKNDYSFATYARITLDLMDALHITQAHWIGTSMGGALGLVCAAALEVPAFKGRIRSLVLNDIAPEISAVAVDRIKAYAGQPPAFDTVPELEAFFRQAYAPFGFQTDAQWTHLAETSTRRLPDGRVTPHYDPNITQQFFREVPEYPMWNEYDALNIPVMVMRGANSDLISPDTIQTMHTRGPGAKGLLRSEEIAGCGHAPALNVPAQWQLVMDFLKAAG</sequence>